<dbReference type="InterPro" id="IPR014991">
    <property type="entry name" value="DUF1840"/>
</dbReference>
<name>A0A418Y466_9BURK</name>
<comment type="caution">
    <text evidence="1">The sequence shown here is derived from an EMBL/GenBank/DDBJ whole genome shotgun (WGS) entry which is preliminary data.</text>
</comment>
<sequence length="118" mass="13273">MLITFHSKAAADVMMYKEHAKRILDLLNKDPDQGIITSAEAPKAVEILEFEIAESRLHPTSEAVKRDIEAHHGEQGDDTDHEEVEQVTFATRAYPLLDMLREARRGGFDVVWGVYPAA</sequence>
<dbReference type="RefSeq" id="WP_119810369.1">
    <property type="nucleotide sequence ID" value="NZ_QYUP01000086.1"/>
</dbReference>
<gene>
    <name evidence="1" type="ORF">D3872_08555</name>
</gene>
<evidence type="ECO:0000313" key="2">
    <source>
        <dbReference type="Proteomes" id="UP000284006"/>
    </source>
</evidence>
<dbReference type="Proteomes" id="UP000284006">
    <property type="component" value="Unassembled WGS sequence"/>
</dbReference>
<dbReference type="OrthoDB" id="5296629at2"/>
<dbReference type="EMBL" id="QYUP01000086">
    <property type="protein sequence ID" value="RJG20336.1"/>
    <property type="molecule type" value="Genomic_DNA"/>
</dbReference>
<evidence type="ECO:0000313" key="1">
    <source>
        <dbReference type="EMBL" id="RJG20336.1"/>
    </source>
</evidence>
<reference evidence="1 2" key="1">
    <citation type="submission" date="2018-09" db="EMBL/GenBank/DDBJ databases">
        <authorList>
            <person name="Zhu H."/>
        </authorList>
    </citation>
    <scope>NUCLEOTIDE SEQUENCE [LARGE SCALE GENOMIC DNA]</scope>
    <source>
        <strain evidence="1 2">K1S02-61</strain>
    </source>
</reference>
<keyword evidence="2" id="KW-1185">Reference proteome</keyword>
<organism evidence="1 2">
    <name type="scientific">Massilia cavernae</name>
    <dbReference type="NCBI Taxonomy" id="2320864"/>
    <lineage>
        <taxon>Bacteria</taxon>
        <taxon>Pseudomonadati</taxon>
        <taxon>Pseudomonadota</taxon>
        <taxon>Betaproteobacteria</taxon>
        <taxon>Burkholderiales</taxon>
        <taxon>Oxalobacteraceae</taxon>
        <taxon>Telluria group</taxon>
        <taxon>Massilia</taxon>
    </lineage>
</organism>
<proteinExistence type="predicted"/>
<dbReference type="AlphaFoldDB" id="A0A418Y466"/>
<accession>A0A418Y466</accession>
<dbReference type="Pfam" id="PF08895">
    <property type="entry name" value="DUF1840"/>
    <property type="match status" value="1"/>
</dbReference>
<protein>
    <submittedName>
        <fullName evidence="1">DUF1840 domain-containing protein</fullName>
    </submittedName>
</protein>